<keyword evidence="2" id="KW-1185">Reference proteome</keyword>
<reference evidence="2" key="1">
    <citation type="journal article" date="2015" name="PLoS Genet.">
        <title>The dynamic genome and transcriptome of the human fungal pathogen Blastomyces and close relative Emmonsia.</title>
        <authorList>
            <person name="Munoz J.F."/>
            <person name="Gauthier G.M."/>
            <person name="Desjardins C.A."/>
            <person name="Gallo J.E."/>
            <person name="Holder J."/>
            <person name="Sullivan T.D."/>
            <person name="Marty A.J."/>
            <person name="Carmen J.C."/>
            <person name="Chen Z."/>
            <person name="Ding L."/>
            <person name="Gujja S."/>
            <person name="Magrini V."/>
            <person name="Misas E."/>
            <person name="Mitreva M."/>
            <person name="Priest M."/>
            <person name="Saif S."/>
            <person name="Whiston E.A."/>
            <person name="Young S."/>
            <person name="Zeng Q."/>
            <person name="Goldman W.E."/>
            <person name="Mardis E.R."/>
            <person name="Taylor J.W."/>
            <person name="McEwen J.G."/>
            <person name="Clay O.K."/>
            <person name="Klein B.S."/>
            <person name="Cuomo C.A."/>
        </authorList>
    </citation>
    <scope>NUCLEOTIDE SEQUENCE [LARGE SCALE GENOMIC DNA]</scope>
    <source>
        <strain evidence="2">ER-3 / ATCC MYA-2586</strain>
    </source>
</reference>
<dbReference type="GeneID" id="69032070"/>
<name>A0ABX2VWU5_AJEDR</name>
<sequence>MQGLLEALANSKFTVKNQAFIDFPSPENQCAGEERNGGAMVQYLLKRLVRYSSRTSILDCLLGSLAGHIPTAASRLGSGGYGGGFAFTSKLGVARRKLQLLSFRHFTETSRIMIIFSLNVETHKAPSVGGRMDVIGLVMMLVTISCCQARRQMGG</sequence>
<dbReference type="Proteomes" id="UP000002039">
    <property type="component" value="Unassembled WGS sequence"/>
</dbReference>
<gene>
    <name evidence="1" type="ORF">BDCG_17178</name>
</gene>
<evidence type="ECO:0000313" key="2">
    <source>
        <dbReference type="Proteomes" id="UP000002039"/>
    </source>
</evidence>
<proteinExistence type="predicted"/>
<dbReference type="RefSeq" id="XP_045281355.1">
    <property type="nucleotide sequence ID" value="XM_045426324.1"/>
</dbReference>
<organism evidence="1 2">
    <name type="scientific">Ajellomyces dermatitidis (strain ER-3 / ATCC MYA-2586)</name>
    <name type="common">Blastomyces dermatitidis</name>
    <dbReference type="NCBI Taxonomy" id="559297"/>
    <lineage>
        <taxon>Eukaryota</taxon>
        <taxon>Fungi</taxon>
        <taxon>Dikarya</taxon>
        <taxon>Ascomycota</taxon>
        <taxon>Pezizomycotina</taxon>
        <taxon>Eurotiomycetes</taxon>
        <taxon>Eurotiomycetidae</taxon>
        <taxon>Onygenales</taxon>
        <taxon>Ajellomycetaceae</taxon>
        <taxon>Blastomyces</taxon>
    </lineage>
</organism>
<evidence type="ECO:0000313" key="1">
    <source>
        <dbReference type="EMBL" id="OAT01628.1"/>
    </source>
</evidence>
<accession>A0ABX2VWU5</accession>
<dbReference type="EMBL" id="EQ999978">
    <property type="protein sequence ID" value="OAT01628.1"/>
    <property type="molecule type" value="Genomic_DNA"/>
</dbReference>
<protein>
    <submittedName>
        <fullName evidence="1">Uncharacterized protein</fullName>
    </submittedName>
</protein>